<dbReference type="Proteomes" id="UP000008457">
    <property type="component" value="Chromosome"/>
</dbReference>
<dbReference type="KEGG" id="mas:Mahau_2655"/>
<feature type="modified residue" description="N5-methylglutamine" evidence="6">
    <location>
        <position position="234"/>
    </location>
</feature>
<dbReference type="eggNOG" id="COG1186">
    <property type="taxonomic scope" value="Bacteria"/>
</dbReference>
<dbReference type="HAMAP" id="MF_00094">
    <property type="entry name" value="Rel_fac_2"/>
    <property type="match status" value="1"/>
</dbReference>
<comment type="function">
    <text evidence="1 6">Peptide chain release factor 2 directs the termination of translation in response to the peptide chain termination codons UGA and UAA.</text>
</comment>
<name>F3ZYM4_MAHA5</name>
<dbReference type="Pfam" id="PF00472">
    <property type="entry name" value="RF-1"/>
    <property type="match status" value="1"/>
</dbReference>
<evidence type="ECO:0000256" key="5">
    <source>
        <dbReference type="ARBA" id="ARBA00022917"/>
    </source>
</evidence>
<evidence type="ECO:0000313" key="9">
    <source>
        <dbReference type="EMBL" id="AEE97792.1"/>
    </source>
</evidence>
<evidence type="ECO:0000256" key="7">
    <source>
        <dbReference type="SAM" id="Coils"/>
    </source>
</evidence>
<organism evidence="9 10">
    <name type="scientific">Mahella australiensis (strain DSM 15567 / CIP 107919 / 50-1 BON)</name>
    <dbReference type="NCBI Taxonomy" id="697281"/>
    <lineage>
        <taxon>Bacteria</taxon>
        <taxon>Bacillati</taxon>
        <taxon>Bacillota</taxon>
        <taxon>Clostridia</taxon>
        <taxon>Thermoanaerobacterales</taxon>
        <taxon>Thermoanaerobacterales Family IV. Incertae Sedis</taxon>
        <taxon>Mahella</taxon>
    </lineage>
</organism>
<evidence type="ECO:0000256" key="1">
    <source>
        <dbReference type="ARBA" id="ARBA00002613"/>
    </source>
</evidence>
<protein>
    <recommendedName>
        <fullName evidence="3 6">Peptide chain release factor 2</fullName>
        <shortName evidence="6">RF-2</shortName>
    </recommendedName>
</protein>
<keyword evidence="5 6" id="KW-0648">Protein biosynthesis</keyword>
<dbReference type="SMART" id="SM00937">
    <property type="entry name" value="PCRF"/>
    <property type="match status" value="1"/>
</dbReference>
<evidence type="ECO:0000256" key="3">
    <source>
        <dbReference type="ARBA" id="ARBA00019192"/>
    </source>
</evidence>
<dbReference type="InterPro" id="IPR000352">
    <property type="entry name" value="Pep_chain_release_fac_I"/>
</dbReference>
<dbReference type="PROSITE" id="PS00745">
    <property type="entry name" value="RF_PROK_I"/>
    <property type="match status" value="1"/>
</dbReference>
<dbReference type="NCBIfam" id="TIGR00020">
    <property type="entry name" value="prfB"/>
    <property type="match status" value="1"/>
</dbReference>
<dbReference type="Gene3D" id="1.20.58.410">
    <property type="entry name" value="Release factor"/>
    <property type="match status" value="1"/>
</dbReference>
<comment type="PTM">
    <text evidence="6">Methylated by PrmC. Methylation increases the termination efficiency of RF2.</text>
</comment>
<dbReference type="Pfam" id="PF03462">
    <property type="entry name" value="PCRF"/>
    <property type="match status" value="1"/>
</dbReference>
<reference evidence="10" key="1">
    <citation type="submission" date="2010-11" db="EMBL/GenBank/DDBJ databases">
        <title>The complete genome of Mahella australiensis DSM 15567.</title>
        <authorList>
            <consortium name="US DOE Joint Genome Institute (JGI-PGF)"/>
            <person name="Lucas S."/>
            <person name="Copeland A."/>
            <person name="Lapidus A."/>
            <person name="Bruce D."/>
            <person name="Goodwin L."/>
            <person name="Pitluck S."/>
            <person name="Kyrpides N."/>
            <person name="Mavromatis K."/>
            <person name="Pagani I."/>
            <person name="Ivanova N."/>
            <person name="Teshima H."/>
            <person name="Brettin T."/>
            <person name="Detter J.C."/>
            <person name="Han C."/>
            <person name="Tapia R."/>
            <person name="Land M."/>
            <person name="Hauser L."/>
            <person name="Markowitz V."/>
            <person name="Cheng J.-F."/>
            <person name="Hugenholtz P."/>
            <person name="Woyke T."/>
            <person name="Wu D."/>
            <person name="Spring S."/>
            <person name="Pukall R."/>
            <person name="Steenblock K."/>
            <person name="Schneider S."/>
            <person name="Klenk H.-P."/>
            <person name="Eisen J.A."/>
        </authorList>
    </citation>
    <scope>NUCLEOTIDE SEQUENCE [LARGE SCALE GENOMIC DNA]</scope>
    <source>
        <strain evidence="10">DSM 15567 / CIP 107919 / 50-1 BON</strain>
    </source>
</reference>
<sequence length="353" mass="40132">MKWGLLFDPAGMEEEIKNLEKQMADPSFWSDMERSQKVNQRIKALKDKLQNLRAVEQKWEDLRTLADLGREEDDASIVGEVAAELASLRKEVERLRIETLLSGPYDRNNAIVTLHAGAGGTEAQDWVQMLYRMYTRWAEDKGYKVEVLDLLEGDEAGIKSVTFLVEGENAYGYLKAEKGVHRLVRISPFDAAGRRHTSFASVDVMPELDDDEGVEINPEDLKIDTYRSSGAGGQHVNKTESAIRITHIPTGIVVQCQNERSQHSNKETAMKMLKAKLLELKEQEEQAKISDIKGELKRIEWGSQIRSYIFQPYTMVKDHRTNAEIGNVNAVMDGDIDLFISEYLKMNAKQRRA</sequence>
<dbReference type="PANTHER" id="PTHR43116">
    <property type="entry name" value="PEPTIDE CHAIN RELEASE FACTOR 2"/>
    <property type="match status" value="1"/>
</dbReference>
<evidence type="ECO:0000313" key="10">
    <source>
        <dbReference type="Proteomes" id="UP000008457"/>
    </source>
</evidence>
<dbReference type="GO" id="GO:0005737">
    <property type="term" value="C:cytoplasm"/>
    <property type="evidence" value="ECO:0007669"/>
    <property type="project" value="UniProtKB-SubCell"/>
</dbReference>
<dbReference type="Gene3D" id="3.30.160.20">
    <property type="match status" value="1"/>
</dbReference>
<keyword evidence="4 6" id="KW-0488">Methylation</keyword>
<dbReference type="STRING" id="697281.Mahau_2655"/>
<accession>F3ZYM4</accession>
<keyword evidence="6" id="KW-0963">Cytoplasm</keyword>
<dbReference type="EMBL" id="CP002360">
    <property type="protein sequence ID" value="AEE97792.1"/>
    <property type="molecule type" value="Genomic_DNA"/>
</dbReference>
<dbReference type="AlphaFoldDB" id="F3ZYM4"/>
<dbReference type="InterPro" id="IPR004374">
    <property type="entry name" value="PrfB"/>
</dbReference>
<comment type="similarity">
    <text evidence="2 6">Belongs to the prokaryotic/mitochondrial release factor family.</text>
</comment>
<keyword evidence="7" id="KW-0175">Coiled coil</keyword>
<dbReference type="Gene3D" id="3.30.70.1660">
    <property type="match status" value="1"/>
</dbReference>
<dbReference type="InterPro" id="IPR005139">
    <property type="entry name" value="PCRF"/>
</dbReference>
<feature type="coiled-coil region" evidence="7">
    <location>
        <begin position="32"/>
        <end position="98"/>
    </location>
</feature>
<evidence type="ECO:0000256" key="2">
    <source>
        <dbReference type="ARBA" id="ARBA00010835"/>
    </source>
</evidence>
<dbReference type="FunFam" id="3.30.160.20:FF:000010">
    <property type="entry name" value="Peptide chain release factor 2"/>
    <property type="match status" value="1"/>
</dbReference>
<reference evidence="9 10" key="2">
    <citation type="journal article" date="2011" name="Stand. Genomic Sci.">
        <title>Complete genome sequence of Mahella australiensis type strain (50-1 BON).</title>
        <authorList>
            <person name="Sikorski J."/>
            <person name="Teshima H."/>
            <person name="Nolan M."/>
            <person name="Lucas S."/>
            <person name="Hammon N."/>
            <person name="Deshpande S."/>
            <person name="Cheng J.F."/>
            <person name="Pitluck S."/>
            <person name="Liolios K."/>
            <person name="Pagani I."/>
            <person name="Ivanova N."/>
            <person name="Huntemann M."/>
            <person name="Mavromatis K."/>
            <person name="Ovchinikova G."/>
            <person name="Pati A."/>
            <person name="Tapia R."/>
            <person name="Han C."/>
            <person name="Goodwin L."/>
            <person name="Chen A."/>
            <person name="Palaniappan K."/>
            <person name="Land M."/>
            <person name="Hauser L."/>
            <person name="Ngatchou-Djao O.D."/>
            <person name="Rohde M."/>
            <person name="Pukall R."/>
            <person name="Spring S."/>
            <person name="Abt B."/>
            <person name="Goker M."/>
            <person name="Detter J.C."/>
            <person name="Woyke T."/>
            <person name="Bristow J."/>
            <person name="Markowitz V."/>
            <person name="Hugenholtz P."/>
            <person name="Eisen J.A."/>
            <person name="Kyrpides N.C."/>
            <person name="Klenk H.P."/>
            <person name="Lapidus A."/>
        </authorList>
    </citation>
    <scope>NUCLEOTIDE SEQUENCE [LARGE SCALE GENOMIC DNA]</scope>
    <source>
        <strain evidence="10">DSM 15567 / CIP 107919 / 50-1 BON</strain>
    </source>
</reference>
<dbReference type="SUPFAM" id="SSF75620">
    <property type="entry name" value="Release factor"/>
    <property type="match status" value="1"/>
</dbReference>
<gene>
    <name evidence="6" type="primary">prfB</name>
    <name evidence="9" type="ordered locus">Mahau_2655</name>
</gene>
<feature type="domain" description="Prokaryotic-type class I peptide chain release factors" evidence="8">
    <location>
        <begin position="227"/>
        <end position="243"/>
    </location>
</feature>
<dbReference type="GO" id="GO:0016149">
    <property type="term" value="F:translation release factor activity, codon specific"/>
    <property type="evidence" value="ECO:0007669"/>
    <property type="project" value="UniProtKB-UniRule"/>
</dbReference>
<dbReference type="InterPro" id="IPR045853">
    <property type="entry name" value="Pep_chain_release_fac_I_sf"/>
</dbReference>
<keyword evidence="10" id="KW-1185">Reference proteome</keyword>
<proteinExistence type="inferred from homology"/>
<dbReference type="HOGENOM" id="CLU_036856_6_0_9"/>
<evidence type="ECO:0000256" key="6">
    <source>
        <dbReference type="HAMAP-Rule" id="MF_00094"/>
    </source>
</evidence>
<comment type="subcellular location">
    <subcellularLocation>
        <location evidence="6">Cytoplasm</location>
    </subcellularLocation>
</comment>
<evidence type="ECO:0000256" key="4">
    <source>
        <dbReference type="ARBA" id="ARBA00022481"/>
    </source>
</evidence>
<evidence type="ECO:0000259" key="8">
    <source>
        <dbReference type="PROSITE" id="PS00745"/>
    </source>
</evidence>
<dbReference type="PANTHER" id="PTHR43116:SF3">
    <property type="entry name" value="CLASS I PEPTIDE CHAIN RELEASE FACTOR"/>
    <property type="match status" value="1"/>
</dbReference>
<feature type="coiled-coil region" evidence="7">
    <location>
        <begin position="263"/>
        <end position="290"/>
    </location>
</feature>